<name>A0A017S2J9_ASPRC</name>
<dbReference type="OrthoDB" id="3780330at2759"/>
<sequence>MTALQVTNQIFFASSMKSKSGASFIYDEKTAVKDNMKNPNADGSIEDRVSGNIKTALGQAKTKGPGKKELNEQHKNDVPCDEVIFTYAWLLKHGGPQGKGLMHRKPEYGTHSNKVDQPNEAVRKVARRLHSLDYKRHADLSTYFERFFSFPNPDVSDRILEQHPRKNWPRGNSIMMPTR</sequence>
<reference evidence="2" key="1">
    <citation type="journal article" date="2014" name="Nat. Commun.">
        <title>Genomic adaptations of the halophilic Dead Sea filamentous fungus Eurotium rubrum.</title>
        <authorList>
            <person name="Kis-Papo T."/>
            <person name="Weig A.R."/>
            <person name="Riley R."/>
            <person name="Persoh D."/>
            <person name="Salamov A."/>
            <person name="Sun H."/>
            <person name="Lipzen A."/>
            <person name="Wasser S.P."/>
            <person name="Rambold G."/>
            <person name="Grigoriev I.V."/>
            <person name="Nevo E."/>
        </authorList>
    </citation>
    <scope>NUCLEOTIDE SEQUENCE [LARGE SCALE GENOMIC DNA]</scope>
    <source>
        <strain evidence="2">CBS 135680</strain>
    </source>
</reference>
<dbReference type="EMBL" id="KK088446">
    <property type="protein sequence ID" value="EYE91268.1"/>
    <property type="molecule type" value="Genomic_DNA"/>
</dbReference>
<evidence type="ECO:0000313" key="1">
    <source>
        <dbReference type="EMBL" id="EYE91268.1"/>
    </source>
</evidence>
<proteinExistence type="predicted"/>
<dbReference type="GeneID" id="63698102"/>
<dbReference type="AlphaFoldDB" id="A0A017S2J9"/>
<dbReference type="RefSeq" id="XP_040634958.1">
    <property type="nucleotide sequence ID" value="XM_040782978.1"/>
</dbReference>
<gene>
    <name evidence="1" type="ORF">EURHEDRAFT_416524</name>
</gene>
<keyword evidence="2" id="KW-1185">Reference proteome</keyword>
<protein>
    <submittedName>
        <fullName evidence="1">Uncharacterized protein</fullName>
    </submittedName>
</protein>
<organism evidence="1 2">
    <name type="scientific">Aspergillus ruber (strain CBS 135680)</name>
    <dbReference type="NCBI Taxonomy" id="1388766"/>
    <lineage>
        <taxon>Eukaryota</taxon>
        <taxon>Fungi</taxon>
        <taxon>Dikarya</taxon>
        <taxon>Ascomycota</taxon>
        <taxon>Pezizomycotina</taxon>
        <taxon>Eurotiomycetes</taxon>
        <taxon>Eurotiomycetidae</taxon>
        <taxon>Eurotiales</taxon>
        <taxon>Aspergillaceae</taxon>
        <taxon>Aspergillus</taxon>
        <taxon>Aspergillus subgen. Aspergillus</taxon>
    </lineage>
</organism>
<accession>A0A017S2J9</accession>
<dbReference type="HOGENOM" id="CLU_1503156_0_0_1"/>
<dbReference type="Proteomes" id="UP000019804">
    <property type="component" value="Unassembled WGS sequence"/>
</dbReference>
<evidence type="ECO:0000313" key="2">
    <source>
        <dbReference type="Proteomes" id="UP000019804"/>
    </source>
</evidence>